<dbReference type="EMBL" id="JACCJB010000006">
    <property type="protein sequence ID" value="KAF6226075.1"/>
    <property type="molecule type" value="Genomic_DNA"/>
</dbReference>
<keyword evidence="1" id="KW-0472">Membrane</keyword>
<accession>A0A8H6CMD7</accession>
<keyword evidence="1" id="KW-0812">Transmembrane</keyword>
<feature type="transmembrane region" description="Helical" evidence="1">
    <location>
        <begin position="22"/>
        <end position="43"/>
    </location>
</feature>
<keyword evidence="3" id="KW-1185">Reference proteome</keyword>
<dbReference type="AlphaFoldDB" id="A0A8H6CMD7"/>
<evidence type="ECO:0000256" key="1">
    <source>
        <dbReference type="SAM" id="Phobius"/>
    </source>
</evidence>
<dbReference type="GeneID" id="59337334"/>
<evidence type="ECO:0000313" key="2">
    <source>
        <dbReference type="EMBL" id="KAF6226075.1"/>
    </source>
</evidence>
<keyword evidence="1" id="KW-1133">Transmembrane helix</keyword>
<comment type="caution">
    <text evidence="2">The sequence shown here is derived from an EMBL/GenBank/DDBJ whole genome shotgun (WGS) entry which is preliminary data.</text>
</comment>
<reference evidence="2 3" key="1">
    <citation type="journal article" date="2020" name="Genomics">
        <title>Complete, high-quality genomes from long-read metagenomic sequencing of two wolf lichen thalli reveals enigmatic genome architecture.</title>
        <authorList>
            <person name="McKenzie S.K."/>
            <person name="Walston R.F."/>
            <person name="Allen J.L."/>
        </authorList>
    </citation>
    <scope>NUCLEOTIDE SEQUENCE [LARGE SCALE GENOMIC DNA]</scope>
    <source>
        <strain evidence="2">WasteWater1</strain>
    </source>
</reference>
<protein>
    <submittedName>
        <fullName evidence="2">Uncharacterized protein</fullName>
    </submittedName>
</protein>
<proteinExistence type="predicted"/>
<dbReference type="RefSeq" id="XP_037154628.1">
    <property type="nucleotide sequence ID" value="XM_037299802.1"/>
</dbReference>
<evidence type="ECO:0000313" key="3">
    <source>
        <dbReference type="Proteomes" id="UP000593566"/>
    </source>
</evidence>
<name>A0A8H6CMD7_9LECA</name>
<gene>
    <name evidence="2" type="ORF">HO133_008939</name>
</gene>
<dbReference type="Proteomes" id="UP000593566">
    <property type="component" value="Unassembled WGS sequence"/>
</dbReference>
<sequence>MSLNDGTSGSITILSGQIDLEAMVSSLAMLGIGCTLLASSLALPPNRMIATSVPKPAGRSVSSRAGNLDPLTLLDLHLNTSITTPRPSESPVGSWAIECGRDNTPPGWAVPPETHQIARPTDCRSAISRVIRGGEPWEPQIWTSQANWSFRSCGVFLAPGWSYARVNFPRIDMAEIAQEIARMCVTQEHDFMGGWVAIGGYFILLLTGREAPERQR</sequence>
<organism evidence="2 3">
    <name type="scientific">Letharia lupina</name>
    <dbReference type="NCBI Taxonomy" id="560253"/>
    <lineage>
        <taxon>Eukaryota</taxon>
        <taxon>Fungi</taxon>
        <taxon>Dikarya</taxon>
        <taxon>Ascomycota</taxon>
        <taxon>Pezizomycotina</taxon>
        <taxon>Lecanoromycetes</taxon>
        <taxon>OSLEUM clade</taxon>
        <taxon>Lecanoromycetidae</taxon>
        <taxon>Lecanorales</taxon>
        <taxon>Lecanorineae</taxon>
        <taxon>Parmeliaceae</taxon>
        <taxon>Letharia</taxon>
    </lineage>
</organism>